<dbReference type="GO" id="GO:0016887">
    <property type="term" value="F:ATP hydrolysis activity"/>
    <property type="evidence" value="ECO:0007669"/>
    <property type="project" value="InterPro"/>
</dbReference>
<name>A0A6N2QY45_9BACT</name>
<dbReference type="SUPFAM" id="SSF52540">
    <property type="entry name" value="P-loop containing nucleoside triphosphate hydrolases"/>
    <property type="match status" value="1"/>
</dbReference>
<dbReference type="EMBL" id="CACRSS010000001">
    <property type="protein sequence ID" value="VYS73532.1"/>
    <property type="molecule type" value="Genomic_DNA"/>
</dbReference>
<dbReference type="PANTHER" id="PTHR43581">
    <property type="entry name" value="ATP/GTP PHOSPHATASE"/>
    <property type="match status" value="1"/>
</dbReference>
<organism evidence="2">
    <name type="scientific">Akkermansia muciniphila</name>
    <dbReference type="NCBI Taxonomy" id="239935"/>
    <lineage>
        <taxon>Bacteria</taxon>
        <taxon>Pseudomonadati</taxon>
        <taxon>Verrucomicrobiota</taxon>
        <taxon>Verrucomicrobiia</taxon>
        <taxon>Verrucomicrobiales</taxon>
        <taxon>Akkermansiaceae</taxon>
        <taxon>Akkermansia</taxon>
    </lineage>
</organism>
<sequence>MIHDLLVRGVTVFPGSEHFEFVPGINVVVGGNDSGKSHLLKLCYTVAKWSADGGRKSLPEKWAEEQRLRKDLMRVFASRGLAGLTARNRGNAHAHVEASMEGDGVPEGMGNLVFDFQAGHEEEGLSIQEMPKRFLNVPVVFLAAREVLTIYPSFVQVGSRFPEFLDGGSWDLCRYLDVDAAAEPISTDAGRVVARLEKIIGGEVVKRDGRFFLQRPGQQPIEMSLVAEGFKRLGTLSYLIRNGSVKRGSVLFWDEPEMNLNASHLPVLVKTLTGLAKTGVQVILSSHSLFLLRELMIQLSEPRNAMVQRKFFGMSVPRGDRSGVKVTWGESLEDVGPIESLEAEIEQADRYLKLSYES</sequence>
<protein>
    <recommendedName>
        <fullName evidence="1">ATPase AAA-type core domain-containing protein</fullName>
    </recommendedName>
</protein>
<evidence type="ECO:0000313" key="2">
    <source>
        <dbReference type="EMBL" id="VYS73532.1"/>
    </source>
</evidence>
<dbReference type="Gene3D" id="3.40.50.300">
    <property type="entry name" value="P-loop containing nucleotide triphosphate hydrolases"/>
    <property type="match status" value="1"/>
</dbReference>
<dbReference type="RefSeq" id="WP_146019188.1">
    <property type="nucleotide sequence ID" value="NZ_CACRSS010000001.1"/>
</dbReference>
<dbReference type="InterPro" id="IPR027417">
    <property type="entry name" value="P-loop_NTPase"/>
</dbReference>
<dbReference type="InterPro" id="IPR051396">
    <property type="entry name" value="Bact_Antivir_Def_Nuclease"/>
</dbReference>
<feature type="domain" description="ATPase AAA-type core" evidence="1">
    <location>
        <begin position="198"/>
        <end position="292"/>
    </location>
</feature>
<dbReference type="AlphaFoldDB" id="A0A6N2QY45"/>
<evidence type="ECO:0000259" key="1">
    <source>
        <dbReference type="Pfam" id="PF13304"/>
    </source>
</evidence>
<dbReference type="PANTHER" id="PTHR43581:SF2">
    <property type="entry name" value="EXCINUCLEASE ATPASE SUBUNIT"/>
    <property type="match status" value="1"/>
</dbReference>
<dbReference type="GeneID" id="84024948"/>
<accession>A0A6N2QY45</accession>
<gene>
    <name evidence="2" type="ORF">AMLFYP55_00085</name>
</gene>
<proteinExistence type="predicted"/>
<dbReference type="GO" id="GO:0005524">
    <property type="term" value="F:ATP binding"/>
    <property type="evidence" value="ECO:0007669"/>
    <property type="project" value="InterPro"/>
</dbReference>
<reference evidence="2" key="1">
    <citation type="submission" date="2019-11" db="EMBL/GenBank/DDBJ databases">
        <authorList>
            <person name="Feng L."/>
        </authorList>
    </citation>
    <scope>NUCLEOTIDE SEQUENCE</scope>
    <source>
        <strain evidence="2">AMuciniphilaLFYP55</strain>
    </source>
</reference>
<dbReference type="InterPro" id="IPR003959">
    <property type="entry name" value="ATPase_AAA_core"/>
</dbReference>
<dbReference type="Pfam" id="PF13304">
    <property type="entry name" value="AAA_21"/>
    <property type="match status" value="1"/>
</dbReference>